<dbReference type="AlphaFoldDB" id="A0A2N3XWZ3"/>
<feature type="transmembrane region" description="Helical" evidence="2">
    <location>
        <begin position="57"/>
        <end position="76"/>
    </location>
</feature>
<feature type="transmembrane region" description="Helical" evidence="2">
    <location>
        <begin position="114"/>
        <end position="133"/>
    </location>
</feature>
<dbReference type="OrthoDB" id="5187794at2"/>
<dbReference type="RefSeq" id="WP_049887630.1">
    <property type="nucleotide sequence ID" value="NZ_CP061007.1"/>
</dbReference>
<feature type="transmembrane region" description="Helical" evidence="2">
    <location>
        <begin position="16"/>
        <end position="37"/>
    </location>
</feature>
<feature type="region of interest" description="Disordered" evidence="1">
    <location>
        <begin position="213"/>
        <end position="256"/>
    </location>
</feature>
<feature type="compositionally biased region" description="Basic and acidic residues" evidence="1">
    <location>
        <begin position="237"/>
        <end position="256"/>
    </location>
</feature>
<keyword evidence="4" id="KW-1185">Reference proteome</keyword>
<protein>
    <submittedName>
        <fullName evidence="3">Uncharacterized protein DUF4383</fullName>
    </submittedName>
</protein>
<evidence type="ECO:0000313" key="3">
    <source>
        <dbReference type="EMBL" id="PKW15195.1"/>
    </source>
</evidence>
<dbReference type="Pfam" id="PF14325">
    <property type="entry name" value="DUF4383"/>
    <property type="match status" value="1"/>
</dbReference>
<gene>
    <name evidence="3" type="ORF">A8926_2884</name>
</gene>
<comment type="caution">
    <text evidence="3">The sequence shown here is derived from an EMBL/GenBank/DDBJ whole genome shotgun (WGS) entry which is preliminary data.</text>
</comment>
<dbReference type="EMBL" id="PJNB01000001">
    <property type="protein sequence ID" value="PKW15195.1"/>
    <property type="molecule type" value="Genomic_DNA"/>
</dbReference>
<organism evidence="3 4">
    <name type="scientific">Saccharopolyspora spinosa</name>
    <dbReference type="NCBI Taxonomy" id="60894"/>
    <lineage>
        <taxon>Bacteria</taxon>
        <taxon>Bacillati</taxon>
        <taxon>Actinomycetota</taxon>
        <taxon>Actinomycetes</taxon>
        <taxon>Pseudonocardiales</taxon>
        <taxon>Pseudonocardiaceae</taxon>
        <taxon>Saccharopolyspora</taxon>
    </lineage>
</organism>
<keyword evidence="2" id="KW-0812">Transmembrane</keyword>
<feature type="transmembrane region" description="Helical" evidence="2">
    <location>
        <begin position="83"/>
        <end position="102"/>
    </location>
</feature>
<keyword evidence="2" id="KW-0472">Membrane</keyword>
<dbReference type="Proteomes" id="UP000233786">
    <property type="component" value="Unassembled WGS sequence"/>
</dbReference>
<sequence>MRMDRYLPPDHPLSRFYRVAAAIFGAFLLVFGAFGLANQVPLFTTSGIDIVGLSSNGLLALVSVVVGVLLISAAAWGGPVASTTTAAIGVLFFLSGLINLGLLNTPWNVFAFKLPNVVFSLIAGMLLMFFGFYGRLSGGLPQDNPYVRYRHHEPPAQDFPEQRLADERRIAELEQICRAEVAVAEGHPTPEQHRLVQSEAYRHMQEERRRAYQHYQDAGRTPEQQISAQNLWADFEVPERRPSQRPTAERQEGPES</sequence>
<reference evidence="3" key="1">
    <citation type="submission" date="2017-12" db="EMBL/GenBank/DDBJ databases">
        <title>Sequencing the genomes of 1000 Actinobacteria strains.</title>
        <authorList>
            <person name="Klenk H.-P."/>
        </authorList>
    </citation>
    <scope>NUCLEOTIDE SEQUENCE [LARGE SCALE GENOMIC DNA]</scope>
    <source>
        <strain evidence="3">DSM 44228</strain>
    </source>
</reference>
<evidence type="ECO:0000256" key="1">
    <source>
        <dbReference type="SAM" id="MobiDB-lite"/>
    </source>
</evidence>
<name>A0A2N3XWZ3_SACSN</name>
<keyword evidence="2" id="KW-1133">Transmembrane helix</keyword>
<evidence type="ECO:0000313" key="4">
    <source>
        <dbReference type="Proteomes" id="UP000233786"/>
    </source>
</evidence>
<proteinExistence type="predicted"/>
<evidence type="ECO:0000256" key="2">
    <source>
        <dbReference type="SAM" id="Phobius"/>
    </source>
</evidence>
<dbReference type="STRING" id="994479.GCA_000194155_02557"/>
<accession>A0A2N3XWZ3</accession>